<dbReference type="PANTHER" id="PTHR31672">
    <property type="entry name" value="BNACNNG10540D PROTEIN"/>
    <property type="match status" value="1"/>
</dbReference>
<dbReference type="SMART" id="SM00256">
    <property type="entry name" value="FBOX"/>
    <property type="match status" value="1"/>
</dbReference>
<dbReference type="Proteomes" id="UP001443914">
    <property type="component" value="Unassembled WGS sequence"/>
</dbReference>
<dbReference type="Pfam" id="PF00646">
    <property type="entry name" value="F-box"/>
    <property type="match status" value="1"/>
</dbReference>
<dbReference type="InterPro" id="IPR011043">
    <property type="entry name" value="Gal_Oxase/kelch_b-propeller"/>
</dbReference>
<name>A0AAW1KU61_SAPOF</name>
<dbReference type="InterPro" id="IPR001810">
    <property type="entry name" value="F-box_dom"/>
</dbReference>
<dbReference type="AlphaFoldDB" id="A0AAW1KU61"/>
<reference evidence="2" key="1">
    <citation type="submission" date="2024-03" db="EMBL/GenBank/DDBJ databases">
        <title>WGS assembly of Saponaria officinalis var. Norfolk2.</title>
        <authorList>
            <person name="Jenkins J."/>
            <person name="Shu S."/>
            <person name="Grimwood J."/>
            <person name="Barry K."/>
            <person name="Goodstein D."/>
            <person name="Schmutz J."/>
            <person name="Leebens-Mack J."/>
            <person name="Osbourn A."/>
        </authorList>
    </citation>
    <scope>NUCLEOTIDE SEQUENCE [LARGE SCALE GENOMIC DNA]</scope>
    <source>
        <strain evidence="2">JIC</strain>
    </source>
</reference>
<evidence type="ECO:0000259" key="1">
    <source>
        <dbReference type="SMART" id="SM00256"/>
    </source>
</evidence>
<dbReference type="SUPFAM" id="SSF50965">
    <property type="entry name" value="Galactose oxidase, central domain"/>
    <property type="match status" value="1"/>
</dbReference>
<dbReference type="InterPro" id="IPR050796">
    <property type="entry name" value="SCF_F-box_component"/>
</dbReference>
<feature type="domain" description="F-box" evidence="1">
    <location>
        <begin position="17"/>
        <end position="58"/>
    </location>
</feature>
<dbReference type="CDD" id="cd22157">
    <property type="entry name" value="F-box_AtFBW1-like"/>
    <property type="match status" value="1"/>
</dbReference>
<evidence type="ECO:0000313" key="3">
    <source>
        <dbReference type="Proteomes" id="UP001443914"/>
    </source>
</evidence>
<dbReference type="NCBIfam" id="TIGR01640">
    <property type="entry name" value="F_box_assoc_1"/>
    <property type="match status" value="1"/>
</dbReference>
<dbReference type="Gene3D" id="1.20.1280.50">
    <property type="match status" value="1"/>
</dbReference>
<dbReference type="Pfam" id="PF07734">
    <property type="entry name" value="FBA_1"/>
    <property type="match status" value="1"/>
</dbReference>
<dbReference type="PANTHER" id="PTHR31672:SF13">
    <property type="entry name" value="F-BOX PROTEIN CPR30-LIKE"/>
    <property type="match status" value="1"/>
</dbReference>
<dbReference type="InterPro" id="IPR036047">
    <property type="entry name" value="F-box-like_dom_sf"/>
</dbReference>
<protein>
    <recommendedName>
        <fullName evidence="1">F-box domain-containing protein</fullName>
    </recommendedName>
</protein>
<gene>
    <name evidence="2" type="ORF">RND81_05G098800</name>
</gene>
<dbReference type="EMBL" id="JBDFQZ010000005">
    <property type="protein sequence ID" value="KAK9724792.1"/>
    <property type="molecule type" value="Genomic_DNA"/>
</dbReference>
<sequence>MGSHFEEEKCLIQRTELPHDLITQSILTRLPVKPLVRFKSVSKQWYSTLSSPQFAFAHFRFPHPSSTESLLIKSNDNFKLLSYESGEHDAQIHSDCEMKLHKIEVDFDVGDEKLVLVGSCNGLVCLGSISGRLFIIWNPITREFRQYPNLESGKLVGWMVTWGFGFVSAVDDYKVIRICKKLFVGSIRVHVFSLRSNKWRRIDDDPSHDFSALKTTERLHKTGVLVDETLYWMGGVPSMLEGCLAKYGRLVKRGDGYITILRSPGETEQILLPRDLISSVCQNVIGFTGYDKFFTQYYCSHVPHLGMIDPTSRPMKHTPLMFLERWSKNEIVSYSASLISPAAEFSSS</sequence>
<proteinExistence type="predicted"/>
<organism evidence="2 3">
    <name type="scientific">Saponaria officinalis</name>
    <name type="common">Common soapwort</name>
    <name type="synonym">Lychnis saponaria</name>
    <dbReference type="NCBI Taxonomy" id="3572"/>
    <lineage>
        <taxon>Eukaryota</taxon>
        <taxon>Viridiplantae</taxon>
        <taxon>Streptophyta</taxon>
        <taxon>Embryophyta</taxon>
        <taxon>Tracheophyta</taxon>
        <taxon>Spermatophyta</taxon>
        <taxon>Magnoliopsida</taxon>
        <taxon>eudicotyledons</taxon>
        <taxon>Gunneridae</taxon>
        <taxon>Pentapetalae</taxon>
        <taxon>Caryophyllales</taxon>
        <taxon>Caryophyllaceae</taxon>
        <taxon>Caryophylleae</taxon>
        <taxon>Saponaria</taxon>
    </lineage>
</organism>
<dbReference type="SUPFAM" id="SSF81383">
    <property type="entry name" value="F-box domain"/>
    <property type="match status" value="1"/>
</dbReference>
<evidence type="ECO:0000313" key="2">
    <source>
        <dbReference type="EMBL" id="KAK9724792.1"/>
    </source>
</evidence>
<comment type="caution">
    <text evidence="2">The sequence shown here is derived from an EMBL/GenBank/DDBJ whole genome shotgun (WGS) entry which is preliminary data.</text>
</comment>
<keyword evidence="3" id="KW-1185">Reference proteome</keyword>
<dbReference type="InterPro" id="IPR006527">
    <property type="entry name" value="F-box-assoc_dom_typ1"/>
</dbReference>
<dbReference type="InterPro" id="IPR017451">
    <property type="entry name" value="F-box-assoc_interact_dom"/>
</dbReference>
<accession>A0AAW1KU61</accession>